<feature type="active site" description="Nucleophile" evidence="8">
    <location>
        <position position="118"/>
    </location>
</feature>
<evidence type="ECO:0000256" key="2">
    <source>
        <dbReference type="ARBA" id="ARBA00013095"/>
    </source>
</evidence>
<dbReference type="InterPro" id="IPR011150">
    <property type="entry name" value="Cutinase_monf"/>
</dbReference>
<dbReference type="Gene3D" id="3.40.50.1820">
    <property type="entry name" value="alpha/beta hydrolase"/>
    <property type="match status" value="1"/>
</dbReference>
<evidence type="ECO:0000256" key="1">
    <source>
        <dbReference type="ARBA" id="ARBA00007534"/>
    </source>
</evidence>
<feature type="signal peptide" evidence="10">
    <location>
        <begin position="1"/>
        <end position="18"/>
    </location>
</feature>
<dbReference type="GO" id="GO:0005576">
    <property type="term" value="C:extracellular region"/>
    <property type="evidence" value="ECO:0007669"/>
    <property type="project" value="InterPro"/>
</dbReference>
<dbReference type="AlphaFoldDB" id="A0A9P5CL11"/>
<dbReference type="PRINTS" id="PR00129">
    <property type="entry name" value="CUTINASE"/>
</dbReference>
<protein>
    <recommendedName>
        <fullName evidence="2">cutinase</fullName>
        <ecNumber evidence="2">3.1.1.74</ecNumber>
    </recommendedName>
</protein>
<dbReference type="InterPro" id="IPR029058">
    <property type="entry name" value="AB_hydrolase_fold"/>
</dbReference>
<keyword evidence="12" id="KW-1185">Reference proteome</keyword>
<dbReference type="PROSITE" id="PS51257">
    <property type="entry name" value="PROKAR_LIPOPROTEIN"/>
    <property type="match status" value="1"/>
</dbReference>
<feature type="chain" id="PRO_5040200253" description="cutinase" evidence="10">
    <location>
        <begin position="19"/>
        <end position="303"/>
    </location>
</feature>
<evidence type="ECO:0000256" key="9">
    <source>
        <dbReference type="PIRSR" id="PIRSR611150-2"/>
    </source>
</evidence>
<dbReference type="GO" id="GO:0016052">
    <property type="term" value="P:carbohydrate catabolic process"/>
    <property type="evidence" value="ECO:0007669"/>
    <property type="project" value="TreeGrafter"/>
</dbReference>
<evidence type="ECO:0000256" key="5">
    <source>
        <dbReference type="ARBA" id="ARBA00022801"/>
    </source>
</evidence>
<evidence type="ECO:0000256" key="7">
    <source>
        <dbReference type="ARBA" id="ARBA00034045"/>
    </source>
</evidence>
<keyword evidence="5" id="KW-0378">Hydrolase</keyword>
<evidence type="ECO:0000256" key="6">
    <source>
        <dbReference type="ARBA" id="ARBA00023157"/>
    </source>
</evidence>
<evidence type="ECO:0000256" key="10">
    <source>
        <dbReference type="SAM" id="SignalP"/>
    </source>
</evidence>
<name>A0A9P5CL11_CRYP1</name>
<evidence type="ECO:0000256" key="3">
    <source>
        <dbReference type="ARBA" id="ARBA00022487"/>
    </source>
</evidence>
<dbReference type="GO" id="GO:0050525">
    <property type="term" value="F:cutinase activity"/>
    <property type="evidence" value="ECO:0007669"/>
    <property type="project" value="UniProtKB-EC"/>
</dbReference>
<dbReference type="SUPFAM" id="SSF53474">
    <property type="entry name" value="alpha/beta-Hydrolases"/>
    <property type="match status" value="1"/>
</dbReference>
<keyword evidence="6 9" id="KW-1015">Disulfide bond</keyword>
<comment type="catalytic activity">
    <reaction evidence="7">
        <text>cutin + H2O = cutin monomers.</text>
        <dbReference type="EC" id="3.1.1.74"/>
    </reaction>
</comment>
<keyword evidence="3" id="KW-0719">Serine esterase</keyword>
<evidence type="ECO:0000256" key="8">
    <source>
        <dbReference type="PIRSR" id="PIRSR611150-1"/>
    </source>
</evidence>
<dbReference type="PANTHER" id="PTHR48250:SF2">
    <property type="entry name" value="CUTINASE"/>
    <property type="match status" value="1"/>
</dbReference>
<dbReference type="EC" id="3.1.1.74" evidence="2"/>
<feature type="active site" evidence="8">
    <location>
        <position position="171"/>
    </location>
</feature>
<dbReference type="PANTHER" id="PTHR48250">
    <property type="entry name" value="CUTINASE 2-RELATED"/>
    <property type="match status" value="1"/>
</dbReference>
<feature type="disulfide bond" evidence="9">
    <location>
        <begin position="30"/>
        <end position="107"/>
    </location>
</feature>
<dbReference type="GeneID" id="63832409"/>
<organism evidence="11 12">
    <name type="scientific">Cryphonectria parasitica (strain ATCC 38755 / EP155)</name>
    <dbReference type="NCBI Taxonomy" id="660469"/>
    <lineage>
        <taxon>Eukaryota</taxon>
        <taxon>Fungi</taxon>
        <taxon>Dikarya</taxon>
        <taxon>Ascomycota</taxon>
        <taxon>Pezizomycotina</taxon>
        <taxon>Sordariomycetes</taxon>
        <taxon>Sordariomycetidae</taxon>
        <taxon>Diaporthales</taxon>
        <taxon>Cryphonectriaceae</taxon>
        <taxon>Cryphonectria-Endothia species complex</taxon>
        <taxon>Cryphonectria</taxon>
    </lineage>
</organism>
<proteinExistence type="inferred from homology"/>
<dbReference type="EMBL" id="MU032350">
    <property type="protein sequence ID" value="KAF3762844.1"/>
    <property type="molecule type" value="Genomic_DNA"/>
</dbReference>
<comment type="similarity">
    <text evidence="1">Belongs to the cutinase family.</text>
</comment>
<dbReference type="OrthoDB" id="6020543at2759"/>
<sequence length="303" mass="29226">MKTSNAFCVISFAALSAGSPLPQATSASSCTTYTLLFARGTTETGTLGTIVGPGLEKSVESTLGATEVTVQGVAYAADVAGIAEEVTGSGPGSVAMAQEAATALSSCPDTKLILTGYSQGAMVVHNAATKLKSSSQISSVVAAVTFGDPYKTELPAGIATADFHTFCATGDEVCAYGVGTCAGSGGCTSSSTLGHLGYGADVDAAASFIQSAVNGSSTSSTASAALAATTTAVALSSDAGAVSGLDLDSALGSLPTDLSDLGFSIPTAIPTLGSGVGSSFSIPAFSIPAALPTSLSGLGIGGL</sequence>
<dbReference type="Proteomes" id="UP000803844">
    <property type="component" value="Unassembled WGS sequence"/>
</dbReference>
<dbReference type="SMART" id="SM01110">
    <property type="entry name" value="Cutinase"/>
    <property type="match status" value="1"/>
</dbReference>
<dbReference type="Pfam" id="PF01083">
    <property type="entry name" value="Cutinase"/>
    <property type="match status" value="1"/>
</dbReference>
<feature type="active site" description="Proton donor/acceptor" evidence="8">
    <location>
        <position position="195"/>
    </location>
</feature>
<evidence type="ECO:0000256" key="4">
    <source>
        <dbReference type="ARBA" id="ARBA00022729"/>
    </source>
</evidence>
<keyword evidence="4 10" id="KW-0732">Signal</keyword>
<comment type="caution">
    <text evidence="11">The sequence shown here is derived from an EMBL/GenBank/DDBJ whole genome shotgun (WGS) entry which is preliminary data.</text>
</comment>
<reference evidence="11" key="1">
    <citation type="journal article" date="2020" name="Phytopathology">
        <title>Genome sequence of the chestnut blight fungus Cryphonectria parasitica EP155: A fundamental resource for an archetypical invasive plant pathogen.</title>
        <authorList>
            <person name="Crouch J.A."/>
            <person name="Dawe A."/>
            <person name="Aerts A."/>
            <person name="Barry K."/>
            <person name="Churchill A.C.L."/>
            <person name="Grimwood J."/>
            <person name="Hillman B."/>
            <person name="Milgroom M.G."/>
            <person name="Pangilinan J."/>
            <person name="Smith M."/>
            <person name="Salamov A."/>
            <person name="Schmutz J."/>
            <person name="Yadav J."/>
            <person name="Grigoriev I.V."/>
            <person name="Nuss D."/>
        </authorList>
    </citation>
    <scope>NUCLEOTIDE SEQUENCE</scope>
    <source>
        <strain evidence="11">EP155</strain>
    </source>
</reference>
<evidence type="ECO:0000313" key="12">
    <source>
        <dbReference type="Proteomes" id="UP000803844"/>
    </source>
</evidence>
<accession>A0A9P5CL11</accession>
<dbReference type="InterPro" id="IPR000675">
    <property type="entry name" value="Cutinase/axe"/>
</dbReference>
<evidence type="ECO:0000313" key="11">
    <source>
        <dbReference type="EMBL" id="KAF3762844.1"/>
    </source>
</evidence>
<gene>
    <name evidence="11" type="ORF">M406DRAFT_108053</name>
</gene>
<feature type="disulfide bond" evidence="9">
    <location>
        <begin position="167"/>
        <end position="174"/>
    </location>
</feature>
<dbReference type="RefSeq" id="XP_040773823.1">
    <property type="nucleotide sequence ID" value="XM_040915280.1"/>
</dbReference>